<dbReference type="EMBL" id="MCGN01000002">
    <property type="protein sequence ID" value="ORY99898.1"/>
    <property type="molecule type" value="Genomic_DNA"/>
</dbReference>
<keyword evidence="1" id="KW-0812">Transmembrane</keyword>
<dbReference type="Pfam" id="PF08219">
    <property type="entry name" value="TOM13"/>
    <property type="match status" value="1"/>
</dbReference>
<protein>
    <submittedName>
        <fullName evidence="2">Outer membrane protein TOM13-domain-containing protein</fullName>
    </submittedName>
</protein>
<dbReference type="OMA" id="WYRNPTF"/>
<feature type="transmembrane region" description="Helical" evidence="1">
    <location>
        <begin position="20"/>
        <end position="45"/>
    </location>
</feature>
<dbReference type="STRING" id="13706.A0A1X2HKP9"/>
<accession>A0A1X2HKP9</accession>
<dbReference type="PANTHER" id="PTHR28241">
    <property type="entry name" value="MITOCHONDRIAL IMPORT PROTEIN 1"/>
    <property type="match status" value="1"/>
</dbReference>
<name>A0A1X2HKP9_SYNRA</name>
<keyword evidence="1" id="KW-1133">Transmembrane helix</keyword>
<reference evidence="2 3" key="1">
    <citation type="submission" date="2016-07" db="EMBL/GenBank/DDBJ databases">
        <title>Pervasive Adenine N6-methylation of Active Genes in Fungi.</title>
        <authorList>
            <consortium name="DOE Joint Genome Institute"/>
            <person name="Mondo S.J."/>
            <person name="Dannebaum R.O."/>
            <person name="Kuo R.C."/>
            <person name="Labutti K."/>
            <person name="Haridas S."/>
            <person name="Kuo A."/>
            <person name="Salamov A."/>
            <person name="Ahrendt S.R."/>
            <person name="Lipzen A."/>
            <person name="Sullivan W."/>
            <person name="Andreopoulos W.B."/>
            <person name="Clum A."/>
            <person name="Lindquist E."/>
            <person name="Daum C."/>
            <person name="Ramamoorthy G.K."/>
            <person name="Gryganskyi A."/>
            <person name="Culley D."/>
            <person name="Magnuson J.K."/>
            <person name="James T.Y."/>
            <person name="O'Malley M.A."/>
            <person name="Stajich J.E."/>
            <person name="Spatafora J.W."/>
            <person name="Visel A."/>
            <person name="Grigoriev I.V."/>
        </authorList>
    </citation>
    <scope>NUCLEOTIDE SEQUENCE [LARGE SCALE GENOMIC DNA]</scope>
    <source>
        <strain evidence="2 3">NRRL 2496</strain>
    </source>
</reference>
<keyword evidence="3" id="KW-1185">Reference proteome</keyword>
<evidence type="ECO:0000313" key="3">
    <source>
        <dbReference type="Proteomes" id="UP000242180"/>
    </source>
</evidence>
<dbReference type="InterPro" id="IPR013262">
    <property type="entry name" value="OMP_MIM1/TOM13_mt"/>
</dbReference>
<proteinExistence type="predicted"/>
<dbReference type="GO" id="GO:0005741">
    <property type="term" value="C:mitochondrial outer membrane"/>
    <property type="evidence" value="ECO:0007669"/>
    <property type="project" value="InterPro"/>
</dbReference>
<evidence type="ECO:0000313" key="2">
    <source>
        <dbReference type="EMBL" id="ORY99898.1"/>
    </source>
</evidence>
<dbReference type="GO" id="GO:0070096">
    <property type="term" value="P:mitochondrial outer membrane translocase complex assembly"/>
    <property type="evidence" value="ECO:0007669"/>
    <property type="project" value="TreeGrafter"/>
</dbReference>
<sequence length="110" mass="12285">MADQSKAVVTLREPWYRNPTFLWIIRSTAVNFVLPFFNGVMLGFGEILANELVFKYGWFGYSRVEPATALGLRAGVPPSSTADYKKVIQADLNRKDQEEVAAYPNTLPAA</sequence>
<comment type="caution">
    <text evidence="2">The sequence shown here is derived from an EMBL/GenBank/DDBJ whole genome shotgun (WGS) entry which is preliminary data.</text>
</comment>
<dbReference type="Proteomes" id="UP000242180">
    <property type="component" value="Unassembled WGS sequence"/>
</dbReference>
<organism evidence="2 3">
    <name type="scientific">Syncephalastrum racemosum</name>
    <name type="common">Filamentous fungus</name>
    <dbReference type="NCBI Taxonomy" id="13706"/>
    <lineage>
        <taxon>Eukaryota</taxon>
        <taxon>Fungi</taxon>
        <taxon>Fungi incertae sedis</taxon>
        <taxon>Mucoromycota</taxon>
        <taxon>Mucoromycotina</taxon>
        <taxon>Mucoromycetes</taxon>
        <taxon>Mucorales</taxon>
        <taxon>Syncephalastraceae</taxon>
        <taxon>Syncephalastrum</taxon>
    </lineage>
</organism>
<dbReference type="PANTHER" id="PTHR28241:SF1">
    <property type="entry name" value="MITOCHONDRIAL IMPORT PROTEIN 1"/>
    <property type="match status" value="1"/>
</dbReference>
<keyword evidence="1" id="KW-0472">Membrane</keyword>
<evidence type="ECO:0000256" key="1">
    <source>
        <dbReference type="SAM" id="Phobius"/>
    </source>
</evidence>
<dbReference type="InParanoid" id="A0A1X2HKP9"/>
<dbReference type="AlphaFoldDB" id="A0A1X2HKP9"/>
<dbReference type="OrthoDB" id="5529571at2759"/>
<gene>
    <name evidence="2" type="ORF">BCR43DRAFT_484496</name>
</gene>
<dbReference type="GO" id="GO:0045040">
    <property type="term" value="P:protein insertion into mitochondrial outer membrane"/>
    <property type="evidence" value="ECO:0007669"/>
    <property type="project" value="TreeGrafter"/>
</dbReference>